<comment type="caution">
    <text evidence="3">The sequence shown here is derived from an EMBL/GenBank/DDBJ whole genome shotgun (WGS) entry which is preliminary data.</text>
</comment>
<evidence type="ECO:0000313" key="3">
    <source>
        <dbReference type="EMBL" id="MBC8176255.1"/>
    </source>
</evidence>
<feature type="repeat" description="TPR" evidence="1">
    <location>
        <begin position="162"/>
        <end position="195"/>
    </location>
</feature>
<accession>A0A8J6T1Y1</accession>
<proteinExistence type="predicted"/>
<gene>
    <name evidence="3" type="ORF">H8E19_02535</name>
</gene>
<protein>
    <recommendedName>
        <fullName evidence="5">Tetratricopeptide repeat protein</fullName>
    </recommendedName>
</protein>
<feature type="chain" id="PRO_5035247062" description="Tetratricopeptide repeat protein" evidence="2">
    <location>
        <begin position="17"/>
        <end position="253"/>
    </location>
</feature>
<reference evidence="3 4" key="1">
    <citation type="submission" date="2020-08" db="EMBL/GenBank/DDBJ databases">
        <title>Bridging the membrane lipid divide: bacteria of the FCB group superphylum have the potential to synthesize archaeal ether lipids.</title>
        <authorList>
            <person name="Villanueva L."/>
            <person name="Von Meijenfeldt F.A.B."/>
            <person name="Westbye A.B."/>
            <person name="Yadav S."/>
            <person name="Hopmans E.C."/>
            <person name="Dutilh B.E."/>
            <person name="Sinninghe Damste J.S."/>
        </authorList>
    </citation>
    <scope>NUCLEOTIDE SEQUENCE [LARGE SCALE GENOMIC DNA]</scope>
    <source>
        <strain evidence="3">NIOZ-UU27</strain>
    </source>
</reference>
<dbReference type="AlphaFoldDB" id="A0A8J6T1Y1"/>
<evidence type="ECO:0000256" key="1">
    <source>
        <dbReference type="PROSITE-ProRule" id="PRU00339"/>
    </source>
</evidence>
<keyword evidence="1" id="KW-0802">TPR repeat</keyword>
<dbReference type="Pfam" id="PF14559">
    <property type="entry name" value="TPR_19"/>
    <property type="match status" value="1"/>
</dbReference>
<evidence type="ECO:0000256" key="2">
    <source>
        <dbReference type="SAM" id="SignalP"/>
    </source>
</evidence>
<feature type="signal peptide" evidence="2">
    <location>
        <begin position="1"/>
        <end position="16"/>
    </location>
</feature>
<dbReference type="InterPro" id="IPR019734">
    <property type="entry name" value="TPR_rpt"/>
</dbReference>
<dbReference type="EMBL" id="JACNJD010000119">
    <property type="protein sequence ID" value="MBC8176255.1"/>
    <property type="molecule type" value="Genomic_DNA"/>
</dbReference>
<name>A0A8J6T1Y1_9DELT</name>
<evidence type="ECO:0008006" key="5">
    <source>
        <dbReference type="Google" id="ProtNLM"/>
    </source>
</evidence>
<dbReference type="PROSITE" id="PS50005">
    <property type="entry name" value="TPR"/>
    <property type="match status" value="1"/>
</dbReference>
<dbReference type="Gene3D" id="1.25.40.10">
    <property type="entry name" value="Tetratricopeptide repeat domain"/>
    <property type="match status" value="1"/>
</dbReference>
<organism evidence="3 4">
    <name type="scientific">Candidatus Desulfacyla euxinica</name>
    <dbReference type="NCBI Taxonomy" id="2841693"/>
    <lineage>
        <taxon>Bacteria</taxon>
        <taxon>Deltaproteobacteria</taxon>
        <taxon>Candidatus Desulfacyla</taxon>
    </lineage>
</organism>
<keyword evidence="2" id="KW-0732">Signal</keyword>
<evidence type="ECO:0000313" key="4">
    <source>
        <dbReference type="Proteomes" id="UP000650524"/>
    </source>
</evidence>
<dbReference type="Proteomes" id="UP000650524">
    <property type="component" value="Unassembled WGS sequence"/>
</dbReference>
<dbReference type="InterPro" id="IPR011990">
    <property type="entry name" value="TPR-like_helical_dom_sf"/>
</dbReference>
<dbReference type="SUPFAM" id="SSF48452">
    <property type="entry name" value="TPR-like"/>
    <property type="match status" value="1"/>
</dbReference>
<sequence>MPYAFSSLLVFLFVLAACTHLPEQSVHKTETGTISAITEADFRICDPCTRNQAQGWAAAARRGDGSSALKAANCYAFLVRQKKDKTLRLADAVKGRKLAEAAVIMFPKSGLAHYVYAYLTGLEAENDPLRGLELVPVIEREATLAAKFNPEVNGAGPDRMLGELYLRAPGAPLSIGDLEKAAAHYRRAIAIAPKHTENQLGLVETLIEEGEDEEACTHLHGLLSGMRPARSSETSWRKTLGLLKRLCSMRDSE</sequence>